<evidence type="ECO:0000313" key="3">
    <source>
        <dbReference type="Proteomes" id="UP000048926"/>
    </source>
</evidence>
<gene>
    <name evidence="2" type="ORF">LAL4801_05817</name>
</gene>
<dbReference type="InterPro" id="IPR029045">
    <property type="entry name" value="ClpP/crotonase-like_dom_sf"/>
</dbReference>
<keyword evidence="3" id="KW-1185">Reference proteome</keyword>
<name>A0A0M6YBA3_9HYPH</name>
<proteinExistence type="predicted"/>
<accession>A0A0M6YBA3</accession>
<keyword evidence="1" id="KW-0732">Signal</keyword>
<evidence type="ECO:0000313" key="2">
    <source>
        <dbReference type="EMBL" id="CTQ47355.1"/>
    </source>
</evidence>
<reference evidence="3" key="1">
    <citation type="submission" date="2015-07" db="EMBL/GenBank/DDBJ databases">
        <authorList>
            <person name="Rodrigo-Torres Lidia"/>
            <person name="Arahal R.David."/>
        </authorList>
    </citation>
    <scope>NUCLEOTIDE SEQUENCE [LARGE SCALE GENOMIC DNA]</scope>
    <source>
        <strain evidence="3">CECT 4801</strain>
    </source>
</reference>
<dbReference type="RefSeq" id="WP_055661394.1">
    <property type="nucleotide sequence ID" value="NZ_CXST01000006.1"/>
</dbReference>
<feature type="signal peptide" evidence="1">
    <location>
        <begin position="1"/>
        <end position="20"/>
    </location>
</feature>
<feature type="chain" id="PRO_5005807660" evidence="1">
    <location>
        <begin position="21"/>
        <end position="312"/>
    </location>
</feature>
<dbReference type="Proteomes" id="UP000048926">
    <property type="component" value="Unassembled WGS sequence"/>
</dbReference>
<organism evidence="2 3">
    <name type="scientific">Roseibium aggregatum</name>
    <dbReference type="NCBI Taxonomy" id="187304"/>
    <lineage>
        <taxon>Bacteria</taxon>
        <taxon>Pseudomonadati</taxon>
        <taxon>Pseudomonadota</taxon>
        <taxon>Alphaproteobacteria</taxon>
        <taxon>Hyphomicrobiales</taxon>
        <taxon>Stappiaceae</taxon>
        <taxon>Roseibium</taxon>
    </lineage>
</organism>
<sequence length="312" mass="34676">MKRLFLVSFLSLIVLSPAKADMSWQQAIEAVQAKSDRYYKKGHAMGETWLGTAYNEIGAKEHTCSILGRMLDKKQESEHLDVPTVAEPKTGRDYLMEGQSLSNWAVAAEYLVSLSKAQRIRTWNADCAGRMGIPASARIEDNGKTEFYDVRRNVLHVLGPVTKGYSNRLKAALDANPKVDTVALGSDGGNVIEALKAGQEIRRRGLETTLWNGCYSACPLVFLGGTRRVMWSPYEDLGFHKIYEGENSAIPLDDKLYALVYAYIKAMGADPEAVLAFMWSAEPKEMFVAKHDQLCASAVTTWIQRSCSAEDY</sequence>
<dbReference type="EMBL" id="CXST01000006">
    <property type="protein sequence ID" value="CTQ47355.1"/>
    <property type="molecule type" value="Genomic_DNA"/>
</dbReference>
<dbReference type="AlphaFoldDB" id="A0A0M6YBA3"/>
<protein>
    <submittedName>
        <fullName evidence="2">Uncharacterized protein</fullName>
    </submittedName>
</protein>
<evidence type="ECO:0000256" key="1">
    <source>
        <dbReference type="SAM" id="SignalP"/>
    </source>
</evidence>
<dbReference type="OrthoDB" id="5936191at2"/>
<dbReference type="SUPFAM" id="SSF52096">
    <property type="entry name" value="ClpP/crotonase"/>
    <property type="match status" value="1"/>
</dbReference>